<dbReference type="GO" id="GO:0006310">
    <property type="term" value="P:DNA recombination"/>
    <property type="evidence" value="ECO:0007669"/>
    <property type="project" value="UniProtKB-KW"/>
</dbReference>
<dbReference type="Gene3D" id="1.10.443.10">
    <property type="entry name" value="Intergrase catalytic core"/>
    <property type="match status" value="1"/>
</dbReference>
<accession>A0A348G455</accession>
<gene>
    <name evidence="2" type="ORF">BLTE_30230</name>
</gene>
<sequence length="417" mass="45344">MNPWAETRRISDLMNAAALPSIALGEAHLLVEKPHQLVRRGATWCIYSGSEYVASCHTRDRAEAEQILDLFRRQEEAKRLGICAPERAPVVDVVIAFVQSTGGPRRRLVVTQMKWLAEHVAGRRLCDLGGCWGPDAEAALLQAGLSQNSVCDSFRTLAQAVRRWYTSKGLPPIVPFPIPARGAPRERVMGADEQARLLRHCDGDEVYDVATGTWSPTRAGQRISSWERHARRMAGRAVRLGLATGSRPGRLANLAWAPHRAGGHIDVERGVLHRTPVGASASEIKAAPPVLLSPELLAEVRRWRAEGAPGEKWVIRTCTGERPAKGIADLMAAACAAVGIRGLRPHDLRRTAITAMSRRGVPAAVIADVVGITVPVLRRHYNVSDARVTQPLAHAAMDAVMREGIVGYVADQDATRG</sequence>
<dbReference type="Proteomes" id="UP000266934">
    <property type="component" value="Chromosome"/>
</dbReference>
<dbReference type="RefSeq" id="WP_126401450.1">
    <property type="nucleotide sequence ID" value="NZ_AP018907.1"/>
</dbReference>
<dbReference type="InterPro" id="IPR013762">
    <property type="entry name" value="Integrase-like_cat_sf"/>
</dbReference>
<dbReference type="AlphaFoldDB" id="A0A348G455"/>
<dbReference type="SUPFAM" id="SSF56349">
    <property type="entry name" value="DNA breaking-rejoining enzymes"/>
    <property type="match status" value="1"/>
</dbReference>
<evidence type="ECO:0000313" key="2">
    <source>
        <dbReference type="EMBL" id="BBF94338.1"/>
    </source>
</evidence>
<dbReference type="GO" id="GO:0003677">
    <property type="term" value="F:DNA binding"/>
    <property type="evidence" value="ECO:0007669"/>
    <property type="project" value="InterPro"/>
</dbReference>
<dbReference type="GO" id="GO:0015074">
    <property type="term" value="P:DNA integration"/>
    <property type="evidence" value="ECO:0007669"/>
    <property type="project" value="InterPro"/>
</dbReference>
<dbReference type="OrthoDB" id="9808346at2"/>
<evidence type="ECO:0000256" key="1">
    <source>
        <dbReference type="ARBA" id="ARBA00023172"/>
    </source>
</evidence>
<organism evidence="2 3">
    <name type="scientific">Blastochloris tepida</name>
    <dbReference type="NCBI Taxonomy" id="2233851"/>
    <lineage>
        <taxon>Bacteria</taxon>
        <taxon>Pseudomonadati</taxon>
        <taxon>Pseudomonadota</taxon>
        <taxon>Alphaproteobacteria</taxon>
        <taxon>Hyphomicrobiales</taxon>
        <taxon>Blastochloridaceae</taxon>
        <taxon>Blastochloris</taxon>
    </lineage>
</organism>
<proteinExistence type="predicted"/>
<reference evidence="2 3" key="1">
    <citation type="submission" date="2018-08" db="EMBL/GenBank/DDBJ databases">
        <title>Complete genome sequencing of Blastochloris tepida GI.</title>
        <authorList>
            <person name="Tsukatani Y."/>
            <person name="Mori H."/>
        </authorList>
    </citation>
    <scope>NUCLEOTIDE SEQUENCE [LARGE SCALE GENOMIC DNA]</scope>
    <source>
        <strain evidence="2 3">GI</strain>
    </source>
</reference>
<protein>
    <recommendedName>
        <fullName evidence="4">Tyr recombinase domain-containing protein</fullName>
    </recommendedName>
</protein>
<dbReference type="InterPro" id="IPR011010">
    <property type="entry name" value="DNA_brk_join_enz"/>
</dbReference>
<keyword evidence="3" id="KW-1185">Reference proteome</keyword>
<evidence type="ECO:0000313" key="3">
    <source>
        <dbReference type="Proteomes" id="UP000266934"/>
    </source>
</evidence>
<dbReference type="EMBL" id="AP018907">
    <property type="protein sequence ID" value="BBF94338.1"/>
    <property type="molecule type" value="Genomic_DNA"/>
</dbReference>
<dbReference type="KEGG" id="blag:BLTE_30230"/>
<keyword evidence="1" id="KW-0233">DNA recombination</keyword>
<evidence type="ECO:0008006" key="4">
    <source>
        <dbReference type="Google" id="ProtNLM"/>
    </source>
</evidence>
<name>A0A348G455_9HYPH</name>